<evidence type="ECO:0000256" key="2">
    <source>
        <dbReference type="ARBA" id="ARBA00011245"/>
    </source>
</evidence>
<dbReference type="CDD" id="cd01081">
    <property type="entry name" value="Aldose_epim"/>
    <property type="match status" value="1"/>
</dbReference>
<evidence type="ECO:0000256" key="1">
    <source>
        <dbReference type="ARBA" id="ARBA00001913"/>
    </source>
</evidence>
<dbReference type="SUPFAM" id="SSF74650">
    <property type="entry name" value="Galactose mutarotase-like"/>
    <property type="match status" value="1"/>
</dbReference>
<proteinExistence type="predicted"/>
<keyword evidence="5" id="KW-1185">Reference proteome</keyword>
<comment type="cofactor">
    <cofactor evidence="1">
        <name>Ca(2+)</name>
        <dbReference type="ChEBI" id="CHEBI:29108"/>
    </cofactor>
</comment>
<dbReference type="Proteomes" id="UP001200145">
    <property type="component" value="Unassembled WGS sequence"/>
</dbReference>
<dbReference type="InterPro" id="IPR011013">
    <property type="entry name" value="Gal_mutarotase_sf_dom"/>
</dbReference>
<comment type="caution">
    <text evidence="4">The sequence shown here is derived from an EMBL/GenBank/DDBJ whole genome shotgun (WGS) entry which is preliminary data.</text>
</comment>
<accession>A0ABS9BPC3</accession>
<name>A0ABS9BPC3_9BACT</name>
<evidence type="ECO:0000313" key="5">
    <source>
        <dbReference type="Proteomes" id="UP001200145"/>
    </source>
</evidence>
<dbReference type="Gene3D" id="2.70.98.10">
    <property type="match status" value="1"/>
</dbReference>
<organism evidence="4 5">
    <name type="scientific">Flavihumibacter fluminis</name>
    <dbReference type="NCBI Taxonomy" id="2909236"/>
    <lineage>
        <taxon>Bacteria</taxon>
        <taxon>Pseudomonadati</taxon>
        <taxon>Bacteroidota</taxon>
        <taxon>Chitinophagia</taxon>
        <taxon>Chitinophagales</taxon>
        <taxon>Chitinophagaceae</taxon>
        <taxon>Flavihumibacter</taxon>
    </lineage>
</organism>
<evidence type="ECO:0000313" key="4">
    <source>
        <dbReference type="EMBL" id="MCF1716456.1"/>
    </source>
</evidence>
<evidence type="ECO:0000256" key="3">
    <source>
        <dbReference type="ARBA" id="ARBA00022837"/>
    </source>
</evidence>
<gene>
    <name evidence="4" type="ORF">L0U88_17580</name>
</gene>
<dbReference type="Pfam" id="PF01263">
    <property type="entry name" value="Aldose_epim"/>
    <property type="match status" value="1"/>
</dbReference>
<dbReference type="EMBL" id="JAKEVY010000004">
    <property type="protein sequence ID" value="MCF1716456.1"/>
    <property type="molecule type" value="Genomic_DNA"/>
</dbReference>
<dbReference type="InterPro" id="IPR008183">
    <property type="entry name" value="Aldose_1/G6P_1-epimerase"/>
</dbReference>
<dbReference type="InterPro" id="IPR014718">
    <property type="entry name" value="GH-type_carb-bd"/>
</dbReference>
<reference evidence="4 5" key="1">
    <citation type="submission" date="2022-01" db="EMBL/GenBank/DDBJ databases">
        <title>Flavihumibacter sp. nov., isolated from sediment of a river.</title>
        <authorList>
            <person name="Liu H."/>
        </authorList>
    </citation>
    <scope>NUCLEOTIDE SEQUENCE [LARGE SCALE GENOMIC DNA]</scope>
    <source>
        <strain evidence="4 5">RY-1</strain>
    </source>
</reference>
<dbReference type="PANTHER" id="PTHR10091">
    <property type="entry name" value="ALDOSE-1-EPIMERASE"/>
    <property type="match status" value="1"/>
</dbReference>
<dbReference type="PANTHER" id="PTHR10091:SF0">
    <property type="entry name" value="GALACTOSE MUTAROTASE"/>
    <property type="match status" value="1"/>
</dbReference>
<sequence>MRFRITHSNFKGIQLIHLHDDELSCTVSIAPEQGAMLHAFTVQSGMGPVNIINNYSNKAELDKELALSYKSSKLSPFPCRIENGSYLWEGHRYQFANRFPDGSAIHGLLFNKSFTVKEQKTTEFFASVLFEYQYEAEDPGYPFRYTCQVLYTLFHGNTLQVQTTLHNSDQQTIPMGDGWHPYFQLSESINDCWLRFPAKGMLEFSEQLIPTGRILPYQTFNASKPFGNTELDNCFLLDPAGGQPVCEWSHPASGLSIRFVTDEQYPHLQIYTPPDRKSIAIENLSSAPNCFNNGIGLIELAPGQTKTLTLHYIIDTKETN</sequence>
<comment type="subunit">
    <text evidence="2">Monomer.</text>
</comment>
<protein>
    <submittedName>
        <fullName evidence="4">Aldose 1-epimerase</fullName>
    </submittedName>
</protein>
<dbReference type="RefSeq" id="WP_234867671.1">
    <property type="nucleotide sequence ID" value="NZ_JAKEVY010000004.1"/>
</dbReference>
<keyword evidence="3" id="KW-0106">Calcium</keyword>